<keyword evidence="4" id="KW-1185">Reference proteome</keyword>
<evidence type="ECO:0000313" key="3">
    <source>
        <dbReference type="EMBL" id="KAJ0984749.1"/>
    </source>
</evidence>
<dbReference type="Proteomes" id="UP001085076">
    <property type="component" value="Miscellaneous, Linkage group lg01"/>
</dbReference>
<dbReference type="Pfam" id="PF13432">
    <property type="entry name" value="TPR_16"/>
    <property type="match status" value="1"/>
</dbReference>
<dbReference type="SMART" id="SM00028">
    <property type="entry name" value="TPR"/>
    <property type="match status" value="5"/>
</dbReference>
<sequence>MPIDAVGGGREVSVNGLSMKACEVEAKLDQGNIEEAESVLRDGLSLNSEEARALLGRLEYQRGNIEAALRVFDGIDLQAAIQRLQPTLSEKPPSRRRRSRTESLHSVPQASASLVLEAQYLKTLSLQKLGKANEAAEECAGILDAVEKIFLNGIPDTLADNKLRETVNKAAEILPELWKQSGKYQEALAAYRRALLGQWNLDSDCLTRIQKRFAMFLLFSGIEGDPPRSATQVEGSFVPKNNLEEAILLLMILLRKSLLDKTQWDPSVMELLTFALSVCGQTSLLGRQFEELPPGTYPRIDRWSNMALCYSGAGQNKAGLSLLRKSLSKHESPDNILALLLASKLCSEDNSLASEGVEYARRVLVNTQVSEKHLRGAGFRFLGICLGKQAKVVSSDQERSRLQSEALEALNEAIAIERHNPDLLFDLGLQYADNGNLNGALRCAKQFIDATGGSVQKGWRLLVLVLSAQQRYSEAEVILDAALDETVKWEQGPLLRLKAKLKVARSLPMDAVETYRLLFALIQAQKKSSGNASNSSQVEDEKVSEYEVWKGLANLYSSISHWRDVEICLEKARVLKPNSAAILHLEGVMHEARGDIKQALSTFNNALLIDPSHVPSKVSMGVLLWRTGSNSLSVARTFLSDALRLERTNRQAWYYLGMVHKDEGRLFDATDCFQAAAMLEESDPLESFSSIS</sequence>
<dbReference type="OrthoDB" id="29013at2759"/>
<protein>
    <submittedName>
        <fullName evidence="3">Uncharacterized protein</fullName>
    </submittedName>
</protein>
<feature type="repeat" description="TPR" evidence="1">
    <location>
        <begin position="650"/>
        <end position="683"/>
    </location>
</feature>
<evidence type="ECO:0000256" key="1">
    <source>
        <dbReference type="PROSITE-ProRule" id="PRU00339"/>
    </source>
</evidence>
<evidence type="ECO:0000256" key="2">
    <source>
        <dbReference type="SAM" id="MobiDB-lite"/>
    </source>
</evidence>
<dbReference type="PROSITE" id="PS50005">
    <property type="entry name" value="TPR"/>
    <property type="match status" value="2"/>
</dbReference>
<organism evidence="3 4">
    <name type="scientific">Dioscorea zingiberensis</name>
    <dbReference type="NCBI Taxonomy" id="325984"/>
    <lineage>
        <taxon>Eukaryota</taxon>
        <taxon>Viridiplantae</taxon>
        <taxon>Streptophyta</taxon>
        <taxon>Embryophyta</taxon>
        <taxon>Tracheophyta</taxon>
        <taxon>Spermatophyta</taxon>
        <taxon>Magnoliopsida</taxon>
        <taxon>Liliopsida</taxon>
        <taxon>Dioscoreales</taxon>
        <taxon>Dioscoreaceae</taxon>
        <taxon>Dioscorea</taxon>
    </lineage>
</organism>
<dbReference type="SUPFAM" id="SSF48452">
    <property type="entry name" value="TPR-like"/>
    <property type="match status" value="2"/>
</dbReference>
<dbReference type="InterPro" id="IPR043376">
    <property type="entry name" value="NPG1-like"/>
</dbReference>
<proteinExistence type="predicted"/>
<name>A0A9D5D4Z4_9LILI</name>
<feature type="region of interest" description="Disordered" evidence="2">
    <location>
        <begin position="86"/>
        <end position="106"/>
    </location>
</feature>
<evidence type="ECO:0000313" key="4">
    <source>
        <dbReference type="Proteomes" id="UP001085076"/>
    </source>
</evidence>
<accession>A0A9D5D4Z4</accession>
<dbReference type="InterPro" id="IPR019734">
    <property type="entry name" value="TPR_rpt"/>
</dbReference>
<keyword evidence="1" id="KW-0802">TPR repeat</keyword>
<reference evidence="3" key="2">
    <citation type="journal article" date="2022" name="Hortic Res">
        <title>The genome of Dioscorea zingiberensis sheds light on the biosynthesis, origin and evolution of the medicinally important diosgenin saponins.</title>
        <authorList>
            <person name="Li Y."/>
            <person name="Tan C."/>
            <person name="Li Z."/>
            <person name="Guo J."/>
            <person name="Li S."/>
            <person name="Chen X."/>
            <person name="Wang C."/>
            <person name="Dai X."/>
            <person name="Yang H."/>
            <person name="Song W."/>
            <person name="Hou L."/>
            <person name="Xu J."/>
            <person name="Tong Z."/>
            <person name="Xu A."/>
            <person name="Yuan X."/>
            <person name="Wang W."/>
            <person name="Yang Q."/>
            <person name="Chen L."/>
            <person name="Sun Z."/>
            <person name="Wang K."/>
            <person name="Pan B."/>
            <person name="Chen J."/>
            <person name="Bao Y."/>
            <person name="Liu F."/>
            <person name="Qi X."/>
            <person name="Gang D.R."/>
            <person name="Wen J."/>
            <person name="Li J."/>
        </authorList>
    </citation>
    <scope>NUCLEOTIDE SEQUENCE</scope>
    <source>
        <strain evidence="3">Dzin_1.0</strain>
    </source>
</reference>
<feature type="repeat" description="TPR" evidence="1">
    <location>
        <begin position="580"/>
        <end position="613"/>
    </location>
</feature>
<dbReference type="PANTHER" id="PTHR44102:SF5">
    <property type="entry name" value="PROTEIN NPG1"/>
    <property type="match status" value="1"/>
</dbReference>
<dbReference type="AlphaFoldDB" id="A0A9D5D4Z4"/>
<dbReference type="InterPro" id="IPR011990">
    <property type="entry name" value="TPR-like_helical_dom_sf"/>
</dbReference>
<dbReference type="PANTHER" id="PTHR44102">
    <property type="entry name" value="PROTEIN NPG1"/>
    <property type="match status" value="1"/>
</dbReference>
<reference evidence="3" key="1">
    <citation type="submission" date="2021-03" db="EMBL/GenBank/DDBJ databases">
        <authorList>
            <person name="Li Z."/>
            <person name="Yang C."/>
        </authorList>
    </citation>
    <scope>NUCLEOTIDE SEQUENCE</scope>
    <source>
        <strain evidence="3">Dzin_1.0</strain>
        <tissue evidence="3">Leaf</tissue>
    </source>
</reference>
<dbReference type="EMBL" id="JAGGNH010000001">
    <property type="protein sequence ID" value="KAJ0984749.1"/>
    <property type="molecule type" value="Genomic_DNA"/>
</dbReference>
<comment type="caution">
    <text evidence="3">The sequence shown here is derived from an EMBL/GenBank/DDBJ whole genome shotgun (WGS) entry which is preliminary data.</text>
</comment>
<dbReference type="Gene3D" id="1.25.40.10">
    <property type="entry name" value="Tetratricopeptide repeat domain"/>
    <property type="match status" value="3"/>
</dbReference>
<gene>
    <name evidence="3" type="ORF">J5N97_003105</name>
</gene>